<proteinExistence type="predicted"/>
<evidence type="ECO:0000259" key="8">
    <source>
        <dbReference type="Pfam" id="PF02775"/>
    </source>
</evidence>
<dbReference type="CDD" id="cd07034">
    <property type="entry name" value="TPP_PYR_PFOR_IOR-alpha_like"/>
    <property type="match status" value="1"/>
</dbReference>
<evidence type="ECO:0000256" key="3">
    <source>
        <dbReference type="ARBA" id="ARBA00022982"/>
    </source>
</evidence>
<dbReference type="GO" id="GO:0045333">
    <property type="term" value="P:cellular respiration"/>
    <property type="evidence" value="ECO:0007669"/>
    <property type="project" value="UniProtKB-ARBA"/>
</dbReference>
<evidence type="ECO:0000256" key="1">
    <source>
        <dbReference type="ARBA" id="ARBA00022448"/>
    </source>
</evidence>
<keyword evidence="1" id="KW-0813">Transport</keyword>
<accession>A0A918Y1B3</accession>
<organism evidence="10 11">
    <name type="scientific">Streptomyces naganishii JCM 4654</name>
    <dbReference type="NCBI Taxonomy" id="1306179"/>
    <lineage>
        <taxon>Bacteria</taxon>
        <taxon>Bacillati</taxon>
        <taxon>Actinomycetota</taxon>
        <taxon>Actinomycetes</taxon>
        <taxon>Kitasatosporales</taxon>
        <taxon>Streptomycetaceae</taxon>
        <taxon>Streptomyces</taxon>
    </lineage>
</organism>
<keyword evidence="11" id="KW-1185">Reference proteome</keyword>
<evidence type="ECO:0000256" key="4">
    <source>
        <dbReference type="ARBA" id="ARBA00023002"/>
    </source>
</evidence>
<evidence type="ECO:0000259" key="9">
    <source>
        <dbReference type="Pfam" id="PF20169"/>
    </source>
</evidence>
<dbReference type="PANTHER" id="PTHR48084:SF3">
    <property type="entry name" value="SUBUNIT OF PYRUVATE:FLAVODOXIN OXIDOREDUCTASE"/>
    <property type="match status" value="1"/>
</dbReference>
<name>A0A918Y1B3_9ACTN</name>
<dbReference type="InterPro" id="IPR009014">
    <property type="entry name" value="Transketo_C/PFOR_II"/>
</dbReference>
<dbReference type="PANTHER" id="PTHR48084">
    <property type="entry name" value="2-OXOGLUTARATE OXIDOREDUCTASE SUBUNIT KORB-RELATED"/>
    <property type="match status" value="1"/>
</dbReference>
<feature type="domain" description="Thiamine pyrophosphate enzyme TPP-binding" evidence="8">
    <location>
        <begin position="456"/>
        <end position="543"/>
    </location>
</feature>
<keyword evidence="2" id="KW-0004">4Fe-4S</keyword>
<dbReference type="Gene3D" id="3.40.50.970">
    <property type="match status" value="1"/>
</dbReference>
<dbReference type="SUPFAM" id="SSF52922">
    <property type="entry name" value="TK C-terminal domain-like"/>
    <property type="match status" value="1"/>
</dbReference>
<reference evidence="10" key="2">
    <citation type="submission" date="2020-09" db="EMBL/GenBank/DDBJ databases">
        <authorList>
            <person name="Sun Q."/>
            <person name="Ohkuma M."/>
        </authorList>
    </citation>
    <scope>NUCLEOTIDE SEQUENCE</scope>
    <source>
        <strain evidence="10">JCM 4654</strain>
    </source>
</reference>
<evidence type="ECO:0000256" key="6">
    <source>
        <dbReference type="ARBA" id="ARBA00023014"/>
    </source>
</evidence>
<dbReference type="InterPro" id="IPR002880">
    <property type="entry name" value="Pyrv_Fd/Flavodoxin_OxRdtase_N"/>
</dbReference>
<dbReference type="Gene3D" id="3.40.920.10">
    <property type="entry name" value="Pyruvate-ferredoxin oxidoreductase, PFOR, domain III"/>
    <property type="match status" value="1"/>
</dbReference>
<dbReference type="SUPFAM" id="SSF52518">
    <property type="entry name" value="Thiamin diphosphate-binding fold (THDP-binding)"/>
    <property type="match status" value="2"/>
</dbReference>
<dbReference type="GO" id="GO:0000287">
    <property type="term" value="F:magnesium ion binding"/>
    <property type="evidence" value="ECO:0007669"/>
    <property type="project" value="UniProtKB-ARBA"/>
</dbReference>
<evidence type="ECO:0000256" key="5">
    <source>
        <dbReference type="ARBA" id="ARBA00023004"/>
    </source>
</evidence>
<dbReference type="InterPro" id="IPR011766">
    <property type="entry name" value="TPP_enzyme_TPP-bd"/>
</dbReference>
<dbReference type="GO" id="GO:0016625">
    <property type="term" value="F:oxidoreductase activity, acting on the aldehyde or oxo group of donors, iron-sulfur protein as acceptor"/>
    <property type="evidence" value="ECO:0007669"/>
    <property type="project" value="UniProtKB-ARBA"/>
</dbReference>
<keyword evidence="2" id="KW-0479">Metal-binding</keyword>
<dbReference type="InterPro" id="IPR029061">
    <property type="entry name" value="THDP-binding"/>
</dbReference>
<sequence length="1181" mass="125975">MTASVTEVGQQTGRRLRLDDRYRRAEGLVHLTGVQALVRVLLDRAARDRRNGLRTATFVSGYEGSPLAGYDLELACRQALLREHDIVHKPGLNEELAATAVMGSQLAGQVGTSRHDGVTGIWYGKSPGLDRACDALRHANLVGTGPAGGAVALVGDDPGAKSSSVPCASEATLADLAMPTLYPADSQDVLDFGIHAQYLSRFSGLWAGLKITTAVADAASTALVAPDRITVTDGDAGPNPHKPSAMLLGANLMALERSLHDVRLPRAVEYARLHGLNRVVQHGTSDRIGILTSGKTYLDVREALRLIGLTDDDLARYGIRILKLGMIFPLERDAVTEFAEGLDHLLVVEEKRPFLEAAVKEILYGRSGAPAVHGKEGPDGRPLFSRSGELDADDVAAGLSKVLAPLGIEAARAWRRRPRPRASLSLPLLNRSPYYCSGCPHNTSTTAGGGSLVGAGIGCHAMVLFMDAEQVGTVVGMTQMGGEGAQWIGMEPFVDDDHFVQNIGDGTFMHSGSLAVRAAVAAGVNVTFKLLYNGTVAMTGGQDAVGALPVDRLAATLLDEGVAKVIITTENRKRVPRARLPRSVRVLDRARIEDALAELKATPGVTVLIHDQECAAEKRRARRRGKAETPAKRVWINERVCEGCGDCGRKSNCLSVHPTSTEFGRKTRIDQSSCNVDYSCLDGDCPAFMTVIPAAGGRKRAALPELAPLAADDVPEPVRSTGGGDSFGMRITGIGGTGIVTVSQVLATAAVIDGHHVRSLDQTGLAQKGGAVVSDLRITAGPVEQGAKIAGQGCDLYLACDPLVATDPKYLRVASPDHTVAVMSTTEIPTGQMVVDTQVGFPAPDAVRHAVDGTVRQLIALDTGALATELFDDEQYANMLLVGAAYQTGLLPMSASAVEEAITLNGVAVERNLQAFRRGRQAVADPDALRAATAAPEPQGTAKATLPAGTAELVARVTTATDSELHRLLTIRVADLIGYQDIRYARTYAEFVAAVARAERAAAGEDSTELTEAVARYLHKLMAYKDEYEVARLALDPAVDEQITAAFGSGSRRSYLLHPPVLRAAGVNRKITLGTWFRPALGLLHALRRVRGTRLDLFGLHPVRRLERELVDEYRQSVSDALALLRAENLPVVRRLAELPDAVRGYEDVKLASVERYRADMARVVAELRESAAPVPAESRP</sequence>
<protein>
    <submittedName>
        <fullName evidence="10">Indolepyruvate ferredoxin oxidoreductase</fullName>
    </submittedName>
</protein>
<dbReference type="GO" id="GO:0030976">
    <property type="term" value="F:thiamine pyrophosphate binding"/>
    <property type="evidence" value="ECO:0007669"/>
    <property type="project" value="InterPro"/>
</dbReference>
<dbReference type="EMBL" id="BMVF01000004">
    <property type="protein sequence ID" value="GHD87075.1"/>
    <property type="molecule type" value="Genomic_DNA"/>
</dbReference>
<dbReference type="Pfam" id="PF02775">
    <property type="entry name" value="TPP_enzyme_C"/>
    <property type="match status" value="1"/>
</dbReference>
<dbReference type="InterPro" id="IPR051457">
    <property type="entry name" value="2-oxoacid:Fd_oxidoreductase"/>
</dbReference>
<feature type="domain" description="Pyruvate/ketoisovalerate oxidoreductase catalytic" evidence="7">
    <location>
        <begin position="735"/>
        <end position="921"/>
    </location>
</feature>
<keyword evidence="4" id="KW-0560">Oxidoreductase</keyword>
<keyword evidence="5" id="KW-0408">Iron</keyword>
<dbReference type="RefSeq" id="WP_190177149.1">
    <property type="nucleotide sequence ID" value="NZ_BMVF01000004.1"/>
</dbReference>
<keyword evidence="3" id="KW-0249">Electron transport</keyword>
<dbReference type="AlphaFoldDB" id="A0A918Y1B3"/>
<reference evidence="10" key="1">
    <citation type="journal article" date="2014" name="Int. J. Syst. Evol. Microbiol.">
        <title>Complete genome sequence of Corynebacterium casei LMG S-19264T (=DSM 44701T), isolated from a smear-ripened cheese.</title>
        <authorList>
            <consortium name="US DOE Joint Genome Institute (JGI-PGF)"/>
            <person name="Walter F."/>
            <person name="Albersmeier A."/>
            <person name="Kalinowski J."/>
            <person name="Ruckert C."/>
        </authorList>
    </citation>
    <scope>NUCLEOTIDE SEQUENCE</scope>
    <source>
        <strain evidence="10">JCM 4654</strain>
    </source>
</reference>
<dbReference type="GO" id="GO:0051539">
    <property type="term" value="F:4 iron, 4 sulfur cluster binding"/>
    <property type="evidence" value="ECO:0007669"/>
    <property type="project" value="UniProtKB-KW"/>
</dbReference>
<keyword evidence="6" id="KW-0411">Iron-sulfur</keyword>
<dbReference type="SUPFAM" id="SSF53323">
    <property type="entry name" value="Pyruvate-ferredoxin oxidoreductase, PFOR, domain III"/>
    <property type="match status" value="1"/>
</dbReference>
<dbReference type="Pfam" id="PF20169">
    <property type="entry name" value="DUF6537"/>
    <property type="match status" value="1"/>
</dbReference>
<gene>
    <name evidence="10" type="ORF">GCM10010508_17440</name>
</gene>
<dbReference type="Proteomes" id="UP000608955">
    <property type="component" value="Unassembled WGS sequence"/>
</dbReference>
<evidence type="ECO:0000259" key="7">
    <source>
        <dbReference type="Pfam" id="PF01558"/>
    </source>
</evidence>
<dbReference type="NCBIfam" id="NF009589">
    <property type="entry name" value="PRK13030.1"/>
    <property type="match status" value="1"/>
</dbReference>
<feature type="domain" description="DUF6537" evidence="9">
    <location>
        <begin position="966"/>
        <end position="1162"/>
    </location>
</feature>
<evidence type="ECO:0000256" key="2">
    <source>
        <dbReference type="ARBA" id="ARBA00022485"/>
    </source>
</evidence>
<dbReference type="NCBIfam" id="NF009588">
    <property type="entry name" value="PRK13029.1"/>
    <property type="match status" value="1"/>
</dbReference>
<dbReference type="InterPro" id="IPR019752">
    <property type="entry name" value="Pyrv/ketoisovalerate_OxRed_cat"/>
</dbReference>
<dbReference type="InterPro" id="IPR002869">
    <property type="entry name" value="Pyrv_flavodox_OxRed_cen"/>
</dbReference>
<comment type="caution">
    <text evidence="10">The sequence shown here is derived from an EMBL/GenBank/DDBJ whole genome shotgun (WGS) entry which is preliminary data.</text>
</comment>
<dbReference type="Pfam" id="PF01558">
    <property type="entry name" value="POR"/>
    <property type="match status" value="1"/>
</dbReference>
<evidence type="ECO:0000313" key="10">
    <source>
        <dbReference type="EMBL" id="GHD87075.1"/>
    </source>
</evidence>
<dbReference type="InterPro" id="IPR046667">
    <property type="entry name" value="DUF6537"/>
</dbReference>
<evidence type="ECO:0000313" key="11">
    <source>
        <dbReference type="Proteomes" id="UP000608955"/>
    </source>
</evidence>